<dbReference type="RefSeq" id="WP_225889682.1">
    <property type="nucleotide sequence ID" value="NZ_BKAT01000047.1"/>
</dbReference>
<organism evidence="8 9">
    <name type="scientific">Chitinophaga terrae</name>
    <name type="common">ex Kim and Jung 2007</name>
    <dbReference type="NCBI Taxonomy" id="408074"/>
    <lineage>
        <taxon>Bacteria</taxon>
        <taxon>Pseudomonadati</taxon>
        <taxon>Bacteroidota</taxon>
        <taxon>Chitinophagia</taxon>
        <taxon>Chitinophagales</taxon>
        <taxon>Chitinophagaceae</taxon>
        <taxon>Chitinophaga</taxon>
    </lineage>
</organism>
<evidence type="ECO:0000259" key="7">
    <source>
        <dbReference type="Pfam" id="PF17851"/>
    </source>
</evidence>
<dbReference type="InterPro" id="IPR013320">
    <property type="entry name" value="ConA-like_dom_sf"/>
</dbReference>
<dbReference type="InterPro" id="IPR051795">
    <property type="entry name" value="Glycosyl_Hydrlase_43"/>
</dbReference>
<sequence>MVRRSAAFVFACLLTAMQDGYAQQSGPARPPGTKESTAFYSSVRTYVNPVLPGDHPDPTLLKVGNDFYHCGSSFHFNPYLPVYHSKDLVHWKVIGRVLPPSSAGMVSDRPGGGVWQGAITYFYGSYWIYFSAGGQWFSKASSPEGPWSAPVRVKENPVTGPLGYDNSIFVDDGKPYMVIKNGQKVNRLQALGPDGQLTDSVINLDWINARLQYSWAEGPVMCKRNGYYYYFPAGDVSGGQYVLRTTALTADSSKWERLGDFFKPITDTANAFPRPNHISAPVQLEDGTWWTIGQSYEKKGNDDWSGMGRQTSLYQVIWEGDRPWGVAPSSGPVVKPALENDNTPWRSVRSDRFGSDSLGAWWHFLSKPAAAKYSLTQRKGWLRLLPDSGRTHLLQKETDHYYAAVTRLQVNDDSGALGGIYLTNGKQSVVARLYYASGNNPRIVFQLDTALREMPYRAGKDVWLKLERFEHNLKGFYSADGKNWQDIGPFISAKPIDKAQPDFNSWVGTSIGLFAEKGPVDFHSFTGKDGFSPLPAIGASNYYGISKVKGEEVASSSVHGGWIMISGVDFGAGGEAKAVEITGRAGKGGKLELWIDDLEKGVKIAEVPVKGKGSFKNMLSRSVSGQHDLFVRFPRGAPGDIHIRDIRLSGKEK</sequence>
<name>A0A1H4FPX6_9BACT</name>
<dbReference type="InterPro" id="IPR041542">
    <property type="entry name" value="GH43_C2"/>
</dbReference>
<keyword evidence="2" id="KW-0378">Hydrolase</keyword>
<dbReference type="GO" id="GO:0005975">
    <property type="term" value="P:carbohydrate metabolic process"/>
    <property type="evidence" value="ECO:0007669"/>
    <property type="project" value="InterPro"/>
</dbReference>
<dbReference type="AlphaFoldDB" id="A0A1H4FPX6"/>
<dbReference type="Gene3D" id="2.115.10.20">
    <property type="entry name" value="Glycosyl hydrolase domain, family 43"/>
    <property type="match status" value="1"/>
</dbReference>
<dbReference type="SUPFAM" id="SSF75005">
    <property type="entry name" value="Arabinanase/levansucrase/invertase"/>
    <property type="match status" value="1"/>
</dbReference>
<protein>
    <submittedName>
        <fullName evidence="8">Beta-xylosidase</fullName>
    </submittedName>
</protein>
<dbReference type="PANTHER" id="PTHR42812:SF12">
    <property type="entry name" value="BETA-XYLOSIDASE-RELATED"/>
    <property type="match status" value="1"/>
</dbReference>
<feature type="active site" description="Proton acceptor" evidence="4">
    <location>
        <position position="57"/>
    </location>
</feature>
<evidence type="ECO:0000256" key="2">
    <source>
        <dbReference type="ARBA" id="ARBA00022801"/>
    </source>
</evidence>
<keyword evidence="3" id="KW-0326">Glycosidase</keyword>
<evidence type="ECO:0000256" key="4">
    <source>
        <dbReference type="PIRSR" id="PIRSR606710-1"/>
    </source>
</evidence>
<feature type="domain" description="Beta-xylosidase C-terminal Concanavalin A-like" evidence="7">
    <location>
        <begin position="350"/>
        <end position="524"/>
    </location>
</feature>
<evidence type="ECO:0000256" key="3">
    <source>
        <dbReference type="ARBA" id="ARBA00023295"/>
    </source>
</evidence>
<dbReference type="SUPFAM" id="SSF49899">
    <property type="entry name" value="Concanavalin A-like lectins/glucanases"/>
    <property type="match status" value="1"/>
</dbReference>
<feature type="active site" description="Proton donor" evidence="4">
    <location>
        <position position="217"/>
    </location>
</feature>
<keyword evidence="9" id="KW-1185">Reference proteome</keyword>
<comment type="similarity">
    <text evidence="1">Belongs to the glycosyl hydrolase 43 family.</text>
</comment>
<dbReference type="CDD" id="cd04084">
    <property type="entry name" value="CBM6_xylanase-like"/>
    <property type="match status" value="1"/>
</dbReference>
<gene>
    <name evidence="8" type="ORF">SAMN05660909_04592</name>
</gene>
<dbReference type="Pfam" id="PF04616">
    <property type="entry name" value="Glyco_hydro_43"/>
    <property type="match status" value="1"/>
</dbReference>
<dbReference type="InterPro" id="IPR006710">
    <property type="entry name" value="Glyco_hydro_43"/>
</dbReference>
<dbReference type="Gene3D" id="2.60.120.200">
    <property type="match status" value="1"/>
</dbReference>
<dbReference type="GO" id="GO:0004553">
    <property type="term" value="F:hydrolase activity, hydrolyzing O-glycosyl compounds"/>
    <property type="evidence" value="ECO:0007669"/>
    <property type="project" value="InterPro"/>
</dbReference>
<accession>A0A1H4FPX6</accession>
<dbReference type="InterPro" id="IPR023296">
    <property type="entry name" value="Glyco_hydro_beta-prop_sf"/>
</dbReference>
<dbReference type="Proteomes" id="UP000199656">
    <property type="component" value="Unassembled WGS sequence"/>
</dbReference>
<dbReference type="Pfam" id="PF17851">
    <property type="entry name" value="GH43_C2"/>
    <property type="match status" value="1"/>
</dbReference>
<evidence type="ECO:0000256" key="5">
    <source>
        <dbReference type="PIRSR" id="PIRSR606710-2"/>
    </source>
</evidence>
<dbReference type="STRING" id="408074.SAMN05660909_04592"/>
<evidence type="ECO:0000256" key="1">
    <source>
        <dbReference type="ARBA" id="ARBA00009865"/>
    </source>
</evidence>
<feature type="signal peptide" evidence="6">
    <location>
        <begin position="1"/>
        <end position="22"/>
    </location>
</feature>
<dbReference type="EMBL" id="FNRL01000027">
    <property type="protein sequence ID" value="SEA99335.1"/>
    <property type="molecule type" value="Genomic_DNA"/>
</dbReference>
<proteinExistence type="inferred from homology"/>
<dbReference type="Gene3D" id="2.60.120.260">
    <property type="entry name" value="Galactose-binding domain-like"/>
    <property type="match status" value="1"/>
</dbReference>
<dbReference type="PANTHER" id="PTHR42812">
    <property type="entry name" value="BETA-XYLOSIDASE"/>
    <property type="match status" value="1"/>
</dbReference>
<keyword evidence="6" id="KW-0732">Signal</keyword>
<reference evidence="9" key="1">
    <citation type="submission" date="2016-10" db="EMBL/GenBank/DDBJ databases">
        <authorList>
            <person name="Varghese N."/>
            <person name="Submissions S."/>
        </authorList>
    </citation>
    <scope>NUCLEOTIDE SEQUENCE [LARGE SCALE GENOMIC DNA]</scope>
    <source>
        <strain evidence="9">DSM 23920</strain>
    </source>
</reference>
<evidence type="ECO:0000256" key="6">
    <source>
        <dbReference type="SAM" id="SignalP"/>
    </source>
</evidence>
<evidence type="ECO:0000313" key="9">
    <source>
        <dbReference type="Proteomes" id="UP000199656"/>
    </source>
</evidence>
<evidence type="ECO:0000313" key="8">
    <source>
        <dbReference type="EMBL" id="SEA99335.1"/>
    </source>
</evidence>
<feature type="chain" id="PRO_5011782602" evidence="6">
    <location>
        <begin position="23"/>
        <end position="653"/>
    </location>
</feature>
<feature type="site" description="Important for catalytic activity, responsible for pKa modulation of the active site Glu and correct orientation of both the proton donor and substrate" evidence="5">
    <location>
        <position position="165"/>
    </location>
</feature>